<feature type="region of interest" description="Disordered" evidence="1">
    <location>
        <begin position="1"/>
        <end position="38"/>
    </location>
</feature>
<proteinExistence type="predicted"/>
<accession>A0A0F9VTV0</accession>
<organism evidence="2">
    <name type="scientific">marine sediment metagenome</name>
    <dbReference type="NCBI Taxonomy" id="412755"/>
    <lineage>
        <taxon>unclassified sequences</taxon>
        <taxon>metagenomes</taxon>
        <taxon>ecological metagenomes</taxon>
    </lineage>
</organism>
<dbReference type="EMBL" id="LAZR01000431">
    <property type="protein sequence ID" value="KKN69193.1"/>
    <property type="molecule type" value="Genomic_DNA"/>
</dbReference>
<reference evidence="2" key="1">
    <citation type="journal article" date="2015" name="Nature">
        <title>Complex archaea that bridge the gap between prokaryotes and eukaryotes.</title>
        <authorList>
            <person name="Spang A."/>
            <person name="Saw J.H."/>
            <person name="Jorgensen S.L."/>
            <person name="Zaremba-Niedzwiedzka K."/>
            <person name="Martijn J."/>
            <person name="Lind A.E."/>
            <person name="van Eijk R."/>
            <person name="Schleper C."/>
            <person name="Guy L."/>
            <person name="Ettema T.J."/>
        </authorList>
    </citation>
    <scope>NUCLEOTIDE SEQUENCE</scope>
</reference>
<comment type="caution">
    <text evidence="2">The sequence shown here is derived from an EMBL/GenBank/DDBJ whole genome shotgun (WGS) entry which is preliminary data.</text>
</comment>
<evidence type="ECO:0000313" key="2">
    <source>
        <dbReference type="EMBL" id="KKN69193.1"/>
    </source>
</evidence>
<gene>
    <name evidence="2" type="ORF">LCGC14_0443690</name>
</gene>
<dbReference type="AlphaFoldDB" id="A0A0F9VTV0"/>
<name>A0A0F9VTV0_9ZZZZ</name>
<sequence length="260" mass="28954">MADHAPNAGTPQMGRNSPPRTPISRRTENLAPSQRTRSRTAMRNLLRDHPDDWYAIAEIRENLPVALRGELKHFTTNATQMLRRMLGAGEVERRDTTREDHVARGLDPRVGHLWRYREADEARDVVEGYETDQAAFQGDNPYREEGLMPIPAQTIEEARAVYDALMRGGMVPDPDATTAEPMDLMDAWDDVTAAYSAAEGDEFWVVFDGGPGPVGGRFVEVEDGHGNSVRTKAEWKQRGNGMWELGPFVDSVAFPGAPLP</sequence>
<protein>
    <submittedName>
        <fullName evidence="2">Uncharacterized protein</fullName>
    </submittedName>
</protein>
<evidence type="ECO:0000256" key="1">
    <source>
        <dbReference type="SAM" id="MobiDB-lite"/>
    </source>
</evidence>